<evidence type="ECO:0000313" key="4">
    <source>
        <dbReference type="Proteomes" id="UP000029391"/>
    </source>
</evidence>
<dbReference type="Pfam" id="PF13469">
    <property type="entry name" value="Sulfotransfer_3"/>
    <property type="match status" value="1"/>
</dbReference>
<dbReference type="Gene3D" id="3.40.50.300">
    <property type="entry name" value="P-loop containing nucleotide triphosphate hydrolases"/>
    <property type="match status" value="1"/>
</dbReference>
<organism evidence="3 4">
    <name type="scientific">Arenimonas composti TR7-09 = DSM 18010</name>
    <dbReference type="NCBI Taxonomy" id="1121013"/>
    <lineage>
        <taxon>Bacteria</taxon>
        <taxon>Pseudomonadati</taxon>
        <taxon>Pseudomonadota</taxon>
        <taxon>Gammaproteobacteria</taxon>
        <taxon>Lysobacterales</taxon>
        <taxon>Lysobacteraceae</taxon>
        <taxon>Arenimonas</taxon>
    </lineage>
</organism>
<reference evidence="3 4" key="1">
    <citation type="submission" date="2013-09" db="EMBL/GenBank/DDBJ databases">
        <title>Genome sequencing of Arenimonas composti.</title>
        <authorList>
            <person name="Chen F."/>
            <person name="Wang G."/>
        </authorList>
    </citation>
    <scope>NUCLEOTIDE SEQUENCE [LARGE SCALE GENOMIC DNA]</scope>
    <source>
        <strain evidence="3 4">TR7-09</strain>
    </source>
</reference>
<comment type="caution">
    <text evidence="3">The sequence shown here is derived from an EMBL/GenBank/DDBJ whole genome shotgun (WGS) entry which is preliminary data.</text>
</comment>
<keyword evidence="4" id="KW-1185">Reference proteome</keyword>
<dbReference type="STRING" id="1121013.GCA_000426365_01531"/>
<evidence type="ECO:0000259" key="2">
    <source>
        <dbReference type="Pfam" id="PF05118"/>
    </source>
</evidence>
<dbReference type="OrthoDB" id="1441538at2"/>
<feature type="domain" description="Aspartyl/asparaginy/proline hydroxylase" evidence="2">
    <location>
        <begin position="62"/>
        <end position="167"/>
    </location>
</feature>
<dbReference type="Gene3D" id="2.60.120.330">
    <property type="entry name" value="B-lactam Antibiotic, Isopenicillin N Synthase, Chain"/>
    <property type="match status" value="1"/>
</dbReference>
<evidence type="ECO:0000313" key="3">
    <source>
        <dbReference type="EMBL" id="KFN51006.1"/>
    </source>
</evidence>
<dbReference type="EMBL" id="AWXU01000011">
    <property type="protein sequence ID" value="KFN51006.1"/>
    <property type="molecule type" value="Genomic_DNA"/>
</dbReference>
<protein>
    <recommendedName>
        <fullName evidence="2">Aspartyl/asparaginy/proline hydroxylase domain-containing protein</fullName>
    </recommendedName>
</protein>
<proteinExistence type="predicted"/>
<dbReference type="Proteomes" id="UP000029391">
    <property type="component" value="Unassembled WGS sequence"/>
</dbReference>
<dbReference type="Pfam" id="PF05118">
    <property type="entry name" value="Asp_Arg_Hydrox"/>
    <property type="match status" value="1"/>
</dbReference>
<dbReference type="SUPFAM" id="SSF52540">
    <property type="entry name" value="P-loop containing nucleoside triphosphate hydrolases"/>
    <property type="match status" value="1"/>
</dbReference>
<feature type="region of interest" description="Disordered" evidence="1">
    <location>
        <begin position="321"/>
        <end position="346"/>
    </location>
</feature>
<gene>
    <name evidence="3" type="ORF">P873_04735</name>
</gene>
<accession>A0A091BGZ2</accession>
<dbReference type="RefSeq" id="WP_051239733.1">
    <property type="nucleotide sequence ID" value="NZ_AUFF01000003.1"/>
</dbReference>
<dbReference type="InterPro" id="IPR007803">
    <property type="entry name" value="Asp/Arg/Pro-Hydrxlase"/>
</dbReference>
<dbReference type="InterPro" id="IPR027417">
    <property type="entry name" value="P-loop_NTPase"/>
</dbReference>
<name>A0A091BGZ2_9GAMM</name>
<dbReference type="InterPro" id="IPR027443">
    <property type="entry name" value="IPNS-like_sf"/>
</dbReference>
<sequence>MKLQVPFVQLPIRFDAAALAAEIAQIEDRHWRARAVGVAGNSALTLVTTGGDPDNDDLAGVMRPTPHLQRLPKVMQVMEALGATWGRARLMKLYGQSEVSAHVDTNYYWRERMRVHVPIVTTPGVRFQCGDAEVNMAPGECWIFDTWRRHRVLNESNQERIHLVLDTVGGERLWSLIAAGRAPGREAPGWHAAPFAFDPARPAPPLDFETVNLPLVMSPWEMREHFVFLLGEAVGDPRLPAIQQALLDFSRRWLALWAAHGEDRGGWPRYRALLDATAARLLALGVGEIGLRNEVGLWFALQSHVFDVALADIDASGAASRQDVHGAPAAETPVRRKPIASTSGSSLHQFDRPVFIVSPPRSGSTLLFETLAKAPGVYSPGDESHALIEGLAALSPSARGWDSNVLTAADAADGIDEQLRQRFFAALRDRERRAPAPGATIRMLEKTPKNALRIPFLRTLFPDARFIWLYRDPRQVLGSMIDGWSSGDFVMYPQLPGWSGPPWSFLLTPGWRELAGRPLADIVAGQWDACMRTLLDDLQALPREHWIAVDHADVTADPQAQVQRVAAWAGWQWDRQLGPTLPLSRYTLTAPAPDKWRRHEAEIERAMDGIAGTVARALASRTL</sequence>
<dbReference type="eggNOG" id="COG4424">
    <property type="taxonomic scope" value="Bacteria"/>
</dbReference>
<dbReference type="SUPFAM" id="SSF51197">
    <property type="entry name" value="Clavaminate synthase-like"/>
    <property type="match status" value="1"/>
</dbReference>
<evidence type="ECO:0000256" key="1">
    <source>
        <dbReference type="SAM" id="MobiDB-lite"/>
    </source>
</evidence>
<dbReference type="AlphaFoldDB" id="A0A091BGZ2"/>